<feature type="transmembrane region" description="Helical" evidence="2">
    <location>
        <begin position="35"/>
        <end position="54"/>
    </location>
</feature>
<dbReference type="KEGG" id="aef:GEV26_07400"/>
<keyword evidence="2" id="KW-1133">Transmembrane helix</keyword>
<evidence type="ECO:0000313" key="4">
    <source>
        <dbReference type="Proteomes" id="UP000392064"/>
    </source>
</evidence>
<dbReference type="RefSeq" id="WP_153652473.1">
    <property type="nucleotide sequence ID" value="NZ_CP045737.1"/>
</dbReference>
<sequence length="167" mass="17896">MTTYRERLTAPISWWLTALGFGVVWGWLFLVITTWTIAIVAAVVVAAVSLYAVWRYGSLVISVTPEGLRAGSAHLEAAHVGPATALDRTAYRTRLGTGADARAYLVTRPYLDHGVAVAVSDPADPTPYWLISTRHPEALATALGTPTQAPQKPAHDPIGDPPRGEEA</sequence>
<organism evidence="3 4">
    <name type="scientific">Aeromicrobium yanjiei</name>
    <dbReference type="NCBI Taxonomy" id="2662028"/>
    <lineage>
        <taxon>Bacteria</taxon>
        <taxon>Bacillati</taxon>
        <taxon>Actinomycetota</taxon>
        <taxon>Actinomycetes</taxon>
        <taxon>Propionibacteriales</taxon>
        <taxon>Nocardioidaceae</taxon>
        <taxon>Aeromicrobium</taxon>
    </lineage>
</organism>
<feature type="transmembrane region" description="Helical" evidence="2">
    <location>
        <begin position="12"/>
        <end position="29"/>
    </location>
</feature>
<evidence type="ECO:0000256" key="2">
    <source>
        <dbReference type="SAM" id="Phobius"/>
    </source>
</evidence>
<keyword evidence="4" id="KW-1185">Reference proteome</keyword>
<gene>
    <name evidence="3" type="ORF">GEV26_07400</name>
</gene>
<name>A0A5Q2MDL8_9ACTN</name>
<accession>A0A5Q2MDL8</accession>
<dbReference type="Proteomes" id="UP000392064">
    <property type="component" value="Chromosome"/>
</dbReference>
<dbReference type="InterPro" id="IPR021443">
    <property type="entry name" value="DUF3093"/>
</dbReference>
<proteinExistence type="predicted"/>
<keyword evidence="2" id="KW-0812">Transmembrane</keyword>
<keyword evidence="2" id="KW-0472">Membrane</keyword>
<evidence type="ECO:0000313" key="3">
    <source>
        <dbReference type="EMBL" id="QGG41204.1"/>
    </source>
</evidence>
<feature type="compositionally biased region" description="Basic and acidic residues" evidence="1">
    <location>
        <begin position="153"/>
        <end position="167"/>
    </location>
</feature>
<protein>
    <submittedName>
        <fullName evidence="3">DUF3093 family protein</fullName>
    </submittedName>
</protein>
<evidence type="ECO:0000256" key="1">
    <source>
        <dbReference type="SAM" id="MobiDB-lite"/>
    </source>
</evidence>
<feature type="region of interest" description="Disordered" evidence="1">
    <location>
        <begin position="142"/>
        <end position="167"/>
    </location>
</feature>
<dbReference type="EMBL" id="CP045737">
    <property type="protein sequence ID" value="QGG41204.1"/>
    <property type="molecule type" value="Genomic_DNA"/>
</dbReference>
<dbReference type="Pfam" id="PF11292">
    <property type="entry name" value="DUF3093"/>
    <property type="match status" value="1"/>
</dbReference>
<reference evidence="3 4" key="1">
    <citation type="submission" date="2019-11" db="EMBL/GenBank/DDBJ databases">
        <authorList>
            <person name="Li J."/>
        </authorList>
    </citation>
    <scope>NUCLEOTIDE SEQUENCE [LARGE SCALE GENOMIC DNA]</scope>
    <source>
        <strain evidence="3 4">MF47</strain>
    </source>
</reference>
<dbReference type="AlphaFoldDB" id="A0A5Q2MDL8"/>